<organism evidence="15 16">
    <name type="scientific">Candidatus Fimenecus excrementigallinarum</name>
    <dbReference type="NCBI Taxonomy" id="2840816"/>
    <lineage>
        <taxon>Bacteria</taxon>
        <taxon>Bacillati</taxon>
        <taxon>Bacillota</taxon>
        <taxon>Clostridia</taxon>
        <taxon>Candidatus Fimenecus</taxon>
    </lineage>
</organism>
<evidence type="ECO:0000313" key="15">
    <source>
        <dbReference type="EMBL" id="HIU35040.1"/>
    </source>
</evidence>
<feature type="binding site" evidence="13">
    <location>
        <position position="278"/>
    </location>
    <ligand>
        <name>S-adenosyl-L-methionine</name>
        <dbReference type="ChEBI" id="CHEBI:59789"/>
    </ligand>
</feature>
<dbReference type="Gene3D" id="3.40.50.150">
    <property type="entry name" value="Vaccinia Virus protein VP39"/>
    <property type="match status" value="1"/>
</dbReference>
<feature type="binding site" evidence="13">
    <location>
        <position position="305"/>
    </location>
    <ligand>
        <name>S-adenosyl-L-methionine</name>
        <dbReference type="ChEBI" id="CHEBI:59789"/>
    </ligand>
</feature>
<dbReference type="InterPro" id="IPR035926">
    <property type="entry name" value="NusB-like_sf"/>
</dbReference>
<protein>
    <recommendedName>
        <fullName evidence="3">16S rRNA (cytosine(967)-C(5))-methyltransferase</fullName>
        <ecNumber evidence="3">2.1.1.176</ecNumber>
    </recommendedName>
    <alternativeName>
        <fullName evidence="10">16S rRNA m5C967 methyltransferase</fullName>
    </alternativeName>
    <alternativeName>
        <fullName evidence="11">rRNA (cytosine-C(5)-)-methyltransferase RsmB</fullName>
    </alternativeName>
</protein>
<dbReference type="Gene3D" id="3.30.70.1170">
    <property type="entry name" value="Sun protein, domain 3"/>
    <property type="match status" value="1"/>
</dbReference>
<evidence type="ECO:0000256" key="1">
    <source>
        <dbReference type="ARBA" id="ARBA00002724"/>
    </source>
</evidence>
<feature type="active site" description="Nucleophile" evidence="13">
    <location>
        <position position="375"/>
    </location>
</feature>
<comment type="catalytic activity">
    <reaction evidence="12">
        <text>cytidine(967) in 16S rRNA + S-adenosyl-L-methionine = 5-methylcytidine(967) in 16S rRNA + S-adenosyl-L-homocysteine + H(+)</text>
        <dbReference type="Rhea" id="RHEA:42748"/>
        <dbReference type="Rhea" id="RHEA-COMP:10219"/>
        <dbReference type="Rhea" id="RHEA-COMP:10220"/>
        <dbReference type="ChEBI" id="CHEBI:15378"/>
        <dbReference type="ChEBI" id="CHEBI:57856"/>
        <dbReference type="ChEBI" id="CHEBI:59789"/>
        <dbReference type="ChEBI" id="CHEBI:74483"/>
        <dbReference type="ChEBI" id="CHEBI:82748"/>
        <dbReference type="EC" id="2.1.1.176"/>
    </reaction>
</comment>
<dbReference type="Pfam" id="PF01029">
    <property type="entry name" value="NusB"/>
    <property type="match status" value="1"/>
</dbReference>
<dbReference type="PRINTS" id="PR02008">
    <property type="entry name" value="RCMTFAMILY"/>
</dbReference>
<dbReference type="Gene3D" id="1.10.940.10">
    <property type="entry name" value="NusB-like"/>
    <property type="match status" value="1"/>
</dbReference>
<evidence type="ECO:0000256" key="3">
    <source>
        <dbReference type="ARBA" id="ARBA00012140"/>
    </source>
</evidence>
<dbReference type="PROSITE" id="PS51686">
    <property type="entry name" value="SAM_MT_RSMB_NOP"/>
    <property type="match status" value="1"/>
</dbReference>
<dbReference type="InterPro" id="IPR054728">
    <property type="entry name" value="RsmB-like_ferredoxin"/>
</dbReference>
<comment type="subcellular location">
    <subcellularLocation>
        <location evidence="2">Cytoplasm</location>
    </subcellularLocation>
</comment>
<keyword evidence="5" id="KW-0698">rRNA processing</keyword>
<dbReference type="InterPro" id="IPR001678">
    <property type="entry name" value="MeTrfase_RsmB-F_NOP2_dom"/>
</dbReference>
<reference evidence="15" key="1">
    <citation type="submission" date="2020-10" db="EMBL/GenBank/DDBJ databases">
        <authorList>
            <person name="Gilroy R."/>
        </authorList>
    </citation>
    <scope>NUCLEOTIDE SEQUENCE</scope>
    <source>
        <strain evidence="15">ChiGjej1B1-19959</strain>
    </source>
</reference>
<feature type="binding site" evidence="13">
    <location>
        <begin position="254"/>
        <end position="260"/>
    </location>
    <ligand>
        <name>S-adenosyl-L-methionine</name>
        <dbReference type="ChEBI" id="CHEBI:59789"/>
    </ligand>
</feature>
<dbReference type="InterPro" id="IPR029063">
    <property type="entry name" value="SAM-dependent_MTases_sf"/>
</dbReference>
<evidence type="ECO:0000256" key="5">
    <source>
        <dbReference type="ARBA" id="ARBA00022552"/>
    </source>
</evidence>
<evidence type="ECO:0000256" key="2">
    <source>
        <dbReference type="ARBA" id="ARBA00004496"/>
    </source>
</evidence>
<evidence type="ECO:0000256" key="6">
    <source>
        <dbReference type="ARBA" id="ARBA00022603"/>
    </source>
</evidence>
<evidence type="ECO:0000313" key="16">
    <source>
        <dbReference type="Proteomes" id="UP000824071"/>
    </source>
</evidence>
<evidence type="ECO:0000256" key="4">
    <source>
        <dbReference type="ARBA" id="ARBA00022490"/>
    </source>
</evidence>
<evidence type="ECO:0000256" key="12">
    <source>
        <dbReference type="ARBA" id="ARBA00047283"/>
    </source>
</evidence>
<dbReference type="InterPro" id="IPR004573">
    <property type="entry name" value="rRNA_ssu_MeTfrase_B"/>
</dbReference>
<dbReference type="GO" id="GO:0006355">
    <property type="term" value="P:regulation of DNA-templated transcription"/>
    <property type="evidence" value="ECO:0007669"/>
    <property type="project" value="InterPro"/>
</dbReference>
<dbReference type="AlphaFoldDB" id="A0A9D1IDN0"/>
<keyword evidence="7 13" id="KW-0808">Transferase</keyword>
<keyword evidence="9 13" id="KW-0694">RNA-binding</keyword>
<comment type="similarity">
    <text evidence="13">Belongs to the class I-like SAM-binding methyltransferase superfamily. RsmB/NOP family.</text>
</comment>
<evidence type="ECO:0000256" key="7">
    <source>
        <dbReference type="ARBA" id="ARBA00022679"/>
    </source>
</evidence>
<dbReference type="NCBIfam" id="NF011494">
    <property type="entry name" value="PRK14902.1"/>
    <property type="match status" value="1"/>
</dbReference>
<dbReference type="InterPro" id="IPR006027">
    <property type="entry name" value="NusB_RsmB_TIM44"/>
</dbReference>
<evidence type="ECO:0000259" key="14">
    <source>
        <dbReference type="PROSITE" id="PS51686"/>
    </source>
</evidence>
<evidence type="ECO:0000256" key="13">
    <source>
        <dbReference type="PROSITE-ProRule" id="PRU01023"/>
    </source>
</evidence>
<keyword evidence="6 13" id="KW-0489">Methyltransferase</keyword>
<dbReference type="EC" id="2.1.1.176" evidence="3"/>
<comment type="function">
    <text evidence="1">Specifically methylates the cytosine at position 967 (m5C967) of 16S rRNA.</text>
</comment>
<dbReference type="Proteomes" id="UP000824071">
    <property type="component" value="Unassembled WGS sequence"/>
</dbReference>
<dbReference type="PANTHER" id="PTHR22807:SF53">
    <property type="entry name" value="RIBOSOMAL RNA SMALL SUBUNIT METHYLTRANSFERASE B-RELATED"/>
    <property type="match status" value="1"/>
</dbReference>
<dbReference type="GO" id="GO:0005737">
    <property type="term" value="C:cytoplasm"/>
    <property type="evidence" value="ECO:0007669"/>
    <property type="project" value="UniProtKB-SubCell"/>
</dbReference>
<evidence type="ECO:0000256" key="8">
    <source>
        <dbReference type="ARBA" id="ARBA00022691"/>
    </source>
</evidence>
<feature type="domain" description="SAM-dependent MTase RsmB/NOP-type" evidence="14">
    <location>
        <begin position="166"/>
        <end position="423"/>
    </location>
</feature>
<dbReference type="GO" id="GO:0008649">
    <property type="term" value="F:rRNA methyltransferase activity"/>
    <property type="evidence" value="ECO:0007669"/>
    <property type="project" value="InterPro"/>
</dbReference>
<evidence type="ECO:0000256" key="11">
    <source>
        <dbReference type="ARBA" id="ARBA00031088"/>
    </source>
</evidence>
<dbReference type="Pfam" id="PF01189">
    <property type="entry name" value="Methyltr_RsmB-F"/>
    <property type="match status" value="1"/>
</dbReference>
<accession>A0A9D1IDN0</accession>
<sequence>MQNRQAAFQVLLRVEREKAYSNLALDAVLKQAPAAESNAFVTALVYGTLERQITLDAVLSGFLRQPITRLRPQVLVALRMGAYQIYFMDKVPQSAAVNESVKLVQKNGCAFAAGLVNSVLRRLCETPLTYPQTGDTLSDWSVRYSCPRALAAHFLREYGEPDAKAFLEASFGGAPVALRVNTLKTTPEKLAASLAQAGVETAAGLLPDTLTVLKGNAALTPAYKEGLFHVQDPASGLCVDALQLEPGMTLLDLCAAPGGKSFTAAQQMQNRGRILAFDLHEQRVGLIASGAERLGISILSARQHDAAADDPAFYDSADRVLCDVPCSGLGVLRRKPEIRLRPLALIDKLTEIQYNILVCASRYVRKGGLLVYSTCTLSRAENEGVCDRFLHAHPEFQKNAYRTLMPHKDGTDGFFFAQLRRDT</sequence>
<dbReference type="EMBL" id="DVMW01000001">
    <property type="protein sequence ID" value="HIU35040.1"/>
    <property type="molecule type" value="Genomic_DNA"/>
</dbReference>
<dbReference type="GO" id="GO:0003723">
    <property type="term" value="F:RNA binding"/>
    <property type="evidence" value="ECO:0007669"/>
    <property type="project" value="UniProtKB-UniRule"/>
</dbReference>
<keyword evidence="4" id="KW-0963">Cytoplasm</keyword>
<dbReference type="SUPFAM" id="SSF53335">
    <property type="entry name" value="S-adenosyl-L-methionine-dependent methyltransferases"/>
    <property type="match status" value="1"/>
</dbReference>
<reference evidence="15" key="2">
    <citation type="journal article" date="2021" name="PeerJ">
        <title>Extensive microbial diversity within the chicken gut microbiome revealed by metagenomics and culture.</title>
        <authorList>
            <person name="Gilroy R."/>
            <person name="Ravi A."/>
            <person name="Getino M."/>
            <person name="Pursley I."/>
            <person name="Horton D.L."/>
            <person name="Alikhan N.F."/>
            <person name="Baker D."/>
            <person name="Gharbi K."/>
            <person name="Hall N."/>
            <person name="Watson M."/>
            <person name="Adriaenssens E.M."/>
            <person name="Foster-Nyarko E."/>
            <person name="Jarju S."/>
            <person name="Secka A."/>
            <person name="Antonio M."/>
            <person name="Oren A."/>
            <person name="Chaudhuri R.R."/>
            <person name="La Ragione R."/>
            <person name="Hildebrand F."/>
            <person name="Pallen M.J."/>
        </authorList>
    </citation>
    <scope>NUCLEOTIDE SEQUENCE</scope>
    <source>
        <strain evidence="15">ChiGjej1B1-19959</strain>
    </source>
</reference>
<dbReference type="PANTHER" id="PTHR22807">
    <property type="entry name" value="NOP2 YEAST -RELATED NOL1/NOP2/FMU SUN DOMAIN-CONTAINING"/>
    <property type="match status" value="1"/>
</dbReference>
<evidence type="ECO:0000256" key="9">
    <source>
        <dbReference type="ARBA" id="ARBA00022884"/>
    </source>
</evidence>
<feature type="binding site" evidence="13">
    <location>
        <position position="323"/>
    </location>
    <ligand>
        <name>S-adenosyl-L-methionine</name>
        <dbReference type="ChEBI" id="CHEBI:59789"/>
    </ligand>
</feature>
<keyword evidence="8 13" id="KW-0949">S-adenosyl-L-methionine</keyword>
<dbReference type="Pfam" id="PF22458">
    <property type="entry name" value="RsmF-B_ferredox"/>
    <property type="match status" value="1"/>
</dbReference>
<dbReference type="InterPro" id="IPR049560">
    <property type="entry name" value="MeTrfase_RsmB-F_NOP2_cat"/>
</dbReference>
<name>A0A9D1IDN0_9FIRM</name>
<comment type="caution">
    <text evidence="15">The sequence shown here is derived from an EMBL/GenBank/DDBJ whole genome shotgun (WGS) entry which is preliminary data.</text>
</comment>
<gene>
    <name evidence="15" type="primary">rsmB</name>
    <name evidence="15" type="ORF">IAC53_00285</name>
</gene>
<evidence type="ECO:0000256" key="10">
    <source>
        <dbReference type="ARBA" id="ARBA00030399"/>
    </source>
</evidence>
<dbReference type="InterPro" id="IPR023267">
    <property type="entry name" value="RCMT"/>
</dbReference>
<dbReference type="NCBIfam" id="TIGR00563">
    <property type="entry name" value="rsmB"/>
    <property type="match status" value="1"/>
</dbReference>
<dbReference type="SUPFAM" id="SSF48013">
    <property type="entry name" value="NusB-like"/>
    <property type="match status" value="1"/>
</dbReference>
<proteinExistence type="inferred from homology"/>